<organism evidence="2">
    <name type="scientific">Virus NIOZ-UU157</name>
    <dbReference type="NCBI Taxonomy" id="2763269"/>
    <lineage>
        <taxon>Viruses</taxon>
    </lineage>
</organism>
<sequence>METPQEDKDINAIRHYKGTIKQFKDMFDDLAGGKDTNAYDSPVRQGFDVHPTRDPGVISPHWEEGHEDEKTQNENHISKFDIFESKKSEALAKEMDKAMIKIDDSMSYEDFALAVGQILRDEYGQHTYKGFMKVLHKDIGM</sequence>
<protein>
    <submittedName>
        <fullName evidence="2">Uncharacterized protein</fullName>
    </submittedName>
</protein>
<evidence type="ECO:0000313" key="2">
    <source>
        <dbReference type="EMBL" id="QPI16255.1"/>
    </source>
</evidence>
<feature type="compositionally biased region" description="Basic and acidic residues" evidence="1">
    <location>
        <begin position="61"/>
        <end position="76"/>
    </location>
</feature>
<proteinExistence type="predicted"/>
<evidence type="ECO:0000256" key="1">
    <source>
        <dbReference type="SAM" id="MobiDB-lite"/>
    </source>
</evidence>
<gene>
    <name evidence="2" type="ORF">NIOZUU157_00138</name>
</gene>
<name>A0A7S9XH59_9VIRU</name>
<dbReference type="EMBL" id="MW030547">
    <property type="protein sequence ID" value="QPI16255.1"/>
    <property type="molecule type" value="Genomic_DNA"/>
</dbReference>
<reference evidence="2" key="1">
    <citation type="submission" date="2020-08" db="EMBL/GenBank/DDBJ databases">
        <title>Bridging the membrane lipid divide: bacteria of the FCB group superphylum have the potential to synthesize archaeal ether lipids.</title>
        <authorList>
            <person name="Villanueva L."/>
            <person name="von Meijenfeldt F.A.B."/>
            <person name="Westbye A.B."/>
            <person name="Yadav S."/>
            <person name="Hopmans E.C."/>
            <person name="Dutilh B.E."/>
            <person name="Sinninghe Damste J.S."/>
        </authorList>
    </citation>
    <scope>NUCLEOTIDE SEQUENCE</scope>
    <source>
        <strain evidence="2">NIOZ-UU157</strain>
    </source>
</reference>
<feature type="region of interest" description="Disordered" evidence="1">
    <location>
        <begin position="37"/>
        <end position="76"/>
    </location>
</feature>
<accession>A0A7S9XH59</accession>